<keyword evidence="5" id="KW-1185">Reference proteome</keyword>
<dbReference type="InterPro" id="IPR012373">
    <property type="entry name" value="Ferrdict_sens_TM"/>
</dbReference>
<protein>
    <submittedName>
        <fullName evidence="4">Ferric-dicitrate binding protein FerR (Iron transport regulator)</fullName>
    </submittedName>
</protein>
<dbReference type="Proteomes" id="UP000294830">
    <property type="component" value="Unassembled WGS sequence"/>
</dbReference>
<keyword evidence="1" id="KW-0812">Transmembrane</keyword>
<gene>
    <name evidence="4" type="ORF">CLV25_1083</name>
</gene>
<name>A0A4R2EEZ9_9BACT</name>
<organism evidence="4 5">
    <name type="scientific">Acetobacteroides hydrogenigenes</name>
    <dbReference type="NCBI Taxonomy" id="979970"/>
    <lineage>
        <taxon>Bacteria</taxon>
        <taxon>Pseudomonadati</taxon>
        <taxon>Bacteroidota</taxon>
        <taxon>Bacteroidia</taxon>
        <taxon>Bacteroidales</taxon>
        <taxon>Rikenellaceae</taxon>
        <taxon>Acetobacteroides</taxon>
    </lineage>
</organism>
<accession>A0A4R2EEZ9</accession>
<evidence type="ECO:0000313" key="4">
    <source>
        <dbReference type="EMBL" id="TCN66665.1"/>
    </source>
</evidence>
<reference evidence="4 5" key="1">
    <citation type="submission" date="2019-03" db="EMBL/GenBank/DDBJ databases">
        <title>Genomic Encyclopedia of Archaeal and Bacterial Type Strains, Phase II (KMG-II): from individual species to whole genera.</title>
        <authorList>
            <person name="Goeker M."/>
        </authorList>
    </citation>
    <scope>NUCLEOTIDE SEQUENCE [LARGE SCALE GENOMIC DNA]</scope>
    <source>
        <strain evidence="4 5">RL-C</strain>
    </source>
</reference>
<keyword evidence="1" id="KW-0472">Membrane</keyword>
<evidence type="ECO:0000256" key="1">
    <source>
        <dbReference type="SAM" id="Phobius"/>
    </source>
</evidence>
<dbReference type="AlphaFoldDB" id="A0A4R2EEZ9"/>
<dbReference type="OrthoDB" id="699645at2"/>
<dbReference type="Gene3D" id="3.55.50.30">
    <property type="match status" value="1"/>
</dbReference>
<comment type="caution">
    <text evidence="4">The sequence shown here is derived from an EMBL/GenBank/DDBJ whole genome shotgun (WGS) entry which is preliminary data.</text>
</comment>
<dbReference type="Gene3D" id="2.60.120.1440">
    <property type="match status" value="1"/>
</dbReference>
<evidence type="ECO:0000259" key="2">
    <source>
        <dbReference type="Pfam" id="PF04773"/>
    </source>
</evidence>
<dbReference type="InterPro" id="IPR006860">
    <property type="entry name" value="FecR"/>
</dbReference>
<dbReference type="GO" id="GO:0016989">
    <property type="term" value="F:sigma factor antagonist activity"/>
    <property type="evidence" value="ECO:0007669"/>
    <property type="project" value="TreeGrafter"/>
</dbReference>
<dbReference type="PANTHER" id="PTHR30273:SF2">
    <property type="entry name" value="PROTEIN FECR"/>
    <property type="match status" value="1"/>
</dbReference>
<dbReference type="EMBL" id="SLWB01000008">
    <property type="protein sequence ID" value="TCN66665.1"/>
    <property type="molecule type" value="Genomic_DNA"/>
</dbReference>
<dbReference type="Pfam" id="PF16344">
    <property type="entry name" value="FecR_C"/>
    <property type="match status" value="1"/>
</dbReference>
<dbReference type="PIRSF" id="PIRSF018266">
    <property type="entry name" value="FecR"/>
    <property type="match status" value="1"/>
</dbReference>
<dbReference type="Pfam" id="PF04773">
    <property type="entry name" value="FecR"/>
    <property type="match status" value="1"/>
</dbReference>
<keyword evidence="1" id="KW-1133">Transmembrane helix</keyword>
<proteinExistence type="predicted"/>
<dbReference type="RefSeq" id="WP_131839366.1">
    <property type="nucleotide sequence ID" value="NZ_SLWB01000008.1"/>
</dbReference>
<dbReference type="PANTHER" id="PTHR30273">
    <property type="entry name" value="PERIPLASMIC SIGNAL SENSOR AND SIGMA FACTOR ACTIVATOR FECR-RELATED"/>
    <property type="match status" value="1"/>
</dbReference>
<evidence type="ECO:0000313" key="5">
    <source>
        <dbReference type="Proteomes" id="UP000294830"/>
    </source>
</evidence>
<feature type="transmembrane region" description="Helical" evidence="1">
    <location>
        <begin position="97"/>
        <end position="117"/>
    </location>
</feature>
<feature type="domain" description="FecR protein" evidence="2">
    <location>
        <begin position="138"/>
        <end position="223"/>
    </location>
</feature>
<evidence type="ECO:0000259" key="3">
    <source>
        <dbReference type="Pfam" id="PF16344"/>
    </source>
</evidence>
<sequence>MKLSENNIEHLELIAKYLANEMEENERANFEIDIALEPNNALLINEIKREWKMLDSHNSNKRVNTNDAWDKLNTRLEEENLIPKAKSTKHSIVPRKMLQYAAVVAGIAVLGVTTFWATTKINKQQMVSVLNQQDQSTIVKTLADGSIVYIAQNTNFEYPIKFSKKERKVALNGQAYFDIARNPDKPFVIETENAYIQVLGTAFNVKSYESKTFELVVERGKVKVSLKKNPSISQVVVAGEKIVLGKNNLEKSAWDDDGSLAWRLGKMQFKDETLQNIVRVINRNYQSNIAIADEQTANRRLTVTFNENSLSTITELICITLNLESTKKDNQIILSPTNAK</sequence>
<dbReference type="InterPro" id="IPR032508">
    <property type="entry name" value="FecR_C"/>
</dbReference>
<feature type="domain" description="Protein FecR C-terminal" evidence="3">
    <location>
        <begin position="267"/>
        <end position="334"/>
    </location>
</feature>